<dbReference type="PATRIC" id="fig|1502723.3.peg.7093"/>
<dbReference type="GO" id="GO:0016301">
    <property type="term" value="F:kinase activity"/>
    <property type="evidence" value="ECO:0007669"/>
    <property type="project" value="UniProtKB-KW"/>
</dbReference>
<comment type="caution">
    <text evidence="1">The sequence shown here is derived from an EMBL/GenBank/DDBJ whole genome shotgun (WGS) entry which is preliminary data.</text>
</comment>
<dbReference type="InterPro" id="IPR052922">
    <property type="entry name" value="Cytidylate_Kinase-2"/>
</dbReference>
<sequence>MISSVPRILVLGASGSGKSTFARRVAATLGIPHIELDALRHGPGWTVRPTFAADVETATAAPDWVVDGNYSAVRELVWARADTIVWLDLPRWLVEWQVIRRTAGRLVLRTPLWNGNRERWRSLHRASHPLRWSWRKHGEYRTSYGSRFAAGDPAGRRLVRLRSRREAKAWSPLRSA</sequence>
<proteinExistence type="predicted"/>
<organism evidence="1 2">
    <name type="scientific">Frankia torreyi</name>
    <dbReference type="NCBI Taxonomy" id="1856"/>
    <lineage>
        <taxon>Bacteria</taxon>
        <taxon>Bacillati</taxon>
        <taxon>Actinomycetota</taxon>
        <taxon>Actinomycetes</taxon>
        <taxon>Frankiales</taxon>
        <taxon>Frankiaceae</taxon>
        <taxon>Frankia</taxon>
    </lineage>
</organism>
<dbReference type="PANTHER" id="PTHR37816:SF1">
    <property type="entry name" value="TOXIN"/>
    <property type="match status" value="1"/>
</dbReference>
<reference evidence="2" key="1">
    <citation type="submission" date="2015-02" db="EMBL/GenBank/DDBJ databases">
        <title>Draft Genome of Frankia sp. CpI1-S.</title>
        <authorList>
            <person name="Oshone R.T."/>
            <person name="Ngom M."/>
            <person name="Ghodhbane-Gtari F."/>
            <person name="Gtari M."/>
            <person name="Morris K."/>
            <person name="Thomas K."/>
            <person name="Sen A."/>
            <person name="Tisa L.S."/>
        </authorList>
    </citation>
    <scope>NUCLEOTIDE SEQUENCE [LARGE SCALE GENOMIC DNA]</scope>
    <source>
        <strain evidence="2">CpI1-S</strain>
    </source>
</reference>
<reference evidence="1 2" key="2">
    <citation type="journal article" date="2016" name="Genome Announc.">
        <title>Permanent Draft Genome Sequences for Two Variants of Frankia sp. Strain CpI1, the First Frankia Strain Isolated from Root Nodules of Comptonia peregrina.</title>
        <authorList>
            <person name="Oshone R."/>
            <person name="Hurst S.G.IV."/>
            <person name="Abebe-Akele F."/>
            <person name="Simpson S."/>
            <person name="Morris K."/>
            <person name="Thomas W.K."/>
            <person name="Tisa L.S."/>
        </authorList>
    </citation>
    <scope>NUCLEOTIDE SEQUENCE [LARGE SCALE GENOMIC DNA]</scope>
    <source>
        <strain evidence="2">CpI1-S</strain>
    </source>
</reference>
<dbReference type="EMBL" id="JYFN01000095">
    <property type="protein sequence ID" value="KJE19592.1"/>
    <property type="molecule type" value="Genomic_DNA"/>
</dbReference>
<evidence type="ECO:0000313" key="1">
    <source>
        <dbReference type="EMBL" id="KJE19592.1"/>
    </source>
</evidence>
<keyword evidence="1" id="KW-0808">Transferase</keyword>
<dbReference type="Proteomes" id="UP000032545">
    <property type="component" value="Unassembled WGS sequence"/>
</dbReference>
<dbReference type="OrthoDB" id="3199600at2"/>
<keyword evidence="1" id="KW-0418">Kinase</keyword>
<evidence type="ECO:0000313" key="2">
    <source>
        <dbReference type="Proteomes" id="UP000032545"/>
    </source>
</evidence>
<dbReference type="SUPFAM" id="SSF52540">
    <property type="entry name" value="P-loop containing nucleoside triphosphate hydrolases"/>
    <property type="match status" value="1"/>
</dbReference>
<dbReference type="InterPro" id="IPR027417">
    <property type="entry name" value="P-loop_NTPase"/>
</dbReference>
<keyword evidence="2" id="KW-1185">Reference proteome</keyword>
<name>A0A0D8B877_9ACTN</name>
<dbReference type="PANTHER" id="PTHR37816">
    <property type="entry name" value="YALI0E33011P"/>
    <property type="match status" value="1"/>
</dbReference>
<dbReference type="Gene3D" id="3.40.50.300">
    <property type="entry name" value="P-loop containing nucleotide triphosphate hydrolases"/>
    <property type="match status" value="1"/>
</dbReference>
<dbReference type="AlphaFoldDB" id="A0A0D8B877"/>
<protein>
    <submittedName>
        <fullName evidence="1">Adenylate kinase-like kinase</fullName>
    </submittedName>
</protein>
<gene>
    <name evidence="1" type="ORF">FF36_06135</name>
</gene>
<dbReference type="RefSeq" id="WP_044888541.1">
    <property type="nucleotide sequence ID" value="NZ_JYFN01000095.1"/>
</dbReference>
<accession>A0A0D8B877</accession>